<comment type="caution">
    <text evidence="2">The sequence shown here is derived from an EMBL/GenBank/DDBJ whole genome shotgun (WGS) entry which is preliminary data.</text>
</comment>
<proteinExistence type="predicted"/>
<organism evidence="2 3">
    <name type="scientific">Ornatilinea apprima</name>
    <dbReference type="NCBI Taxonomy" id="1134406"/>
    <lineage>
        <taxon>Bacteria</taxon>
        <taxon>Bacillati</taxon>
        <taxon>Chloroflexota</taxon>
        <taxon>Anaerolineae</taxon>
        <taxon>Anaerolineales</taxon>
        <taxon>Anaerolineaceae</taxon>
        <taxon>Ornatilinea</taxon>
    </lineage>
</organism>
<dbReference type="Proteomes" id="UP000050417">
    <property type="component" value="Unassembled WGS sequence"/>
</dbReference>
<dbReference type="AlphaFoldDB" id="A0A0P6XAM2"/>
<keyword evidence="1" id="KW-0472">Membrane</keyword>
<keyword evidence="1" id="KW-1133">Transmembrane helix</keyword>
<dbReference type="RefSeq" id="WP_075061330.1">
    <property type="nucleotide sequence ID" value="NZ_LGCL01000009.1"/>
</dbReference>
<keyword evidence="3" id="KW-1185">Reference proteome</keyword>
<evidence type="ECO:0000256" key="1">
    <source>
        <dbReference type="SAM" id="Phobius"/>
    </source>
</evidence>
<sequence length="78" mass="8649">MNSIFAFCMLFLVVPVGLNMIRRVFAILYGPESDSDYHQQLYQQAVRAGVIEIVVSLVGLALAGWVVFSLSRAFISLP</sequence>
<dbReference type="EMBL" id="LGCL01000009">
    <property type="protein sequence ID" value="KPL79798.1"/>
    <property type="molecule type" value="Genomic_DNA"/>
</dbReference>
<evidence type="ECO:0000313" key="2">
    <source>
        <dbReference type="EMBL" id="KPL79798.1"/>
    </source>
</evidence>
<accession>A0A0P6XAM2</accession>
<name>A0A0P6XAM2_9CHLR</name>
<feature type="transmembrane region" description="Helical" evidence="1">
    <location>
        <begin position="50"/>
        <end position="75"/>
    </location>
</feature>
<gene>
    <name evidence="2" type="ORF">ADN00_02215</name>
</gene>
<protein>
    <submittedName>
        <fullName evidence="2">Uncharacterized protein</fullName>
    </submittedName>
</protein>
<evidence type="ECO:0000313" key="3">
    <source>
        <dbReference type="Proteomes" id="UP000050417"/>
    </source>
</evidence>
<reference evidence="2 3" key="1">
    <citation type="submission" date="2015-07" db="EMBL/GenBank/DDBJ databases">
        <title>Genome sequence of Ornatilinea apprima DSM 23815.</title>
        <authorList>
            <person name="Hemp J."/>
            <person name="Ward L.M."/>
            <person name="Pace L.A."/>
            <person name="Fischer W.W."/>
        </authorList>
    </citation>
    <scope>NUCLEOTIDE SEQUENCE [LARGE SCALE GENOMIC DNA]</scope>
    <source>
        <strain evidence="2 3">P3M-1</strain>
    </source>
</reference>
<keyword evidence="1" id="KW-0812">Transmembrane</keyword>